<reference evidence="8" key="1">
    <citation type="journal article" date="2020" name="Stud. Mycol.">
        <title>101 Dothideomycetes genomes: a test case for predicting lifestyles and emergence of pathogens.</title>
        <authorList>
            <person name="Haridas S."/>
            <person name="Albert R."/>
            <person name="Binder M."/>
            <person name="Bloem J."/>
            <person name="Labutti K."/>
            <person name="Salamov A."/>
            <person name="Andreopoulos B."/>
            <person name="Baker S."/>
            <person name="Barry K."/>
            <person name="Bills G."/>
            <person name="Bluhm B."/>
            <person name="Cannon C."/>
            <person name="Castanera R."/>
            <person name="Culley D."/>
            <person name="Daum C."/>
            <person name="Ezra D."/>
            <person name="Gonzalez J."/>
            <person name="Henrissat B."/>
            <person name="Kuo A."/>
            <person name="Liang C."/>
            <person name="Lipzen A."/>
            <person name="Lutzoni F."/>
            <person name="Magnuson J."/>
            <person name="Mondo S."/>
            <person name="Nolan M."/>
            <person name="Ohm R."/>
            <person name="Pangilinan J."/>
            <person name="Park H.-J."/>
            <person name="Ramirez L."/>
            <person name="Alfaro M."/>
            <person name="Sun H."/>
            <person name="Tritt A."/>
            <person name="Yoshinaga Y."/>
            <person name="Zwiers L.-H."/>
            <person name="Turgeon B."/>
            <person name="Goodwin S."/>
            <person name="Spatafora J."/>
            <person name="Crous P."/>
            <person name="Grigoriev I."/>
        </authorList>
    </citation>
    <scope>NUCLEOTIDE SEQUENCE</scope>
    <source>
        <strain evidence="8">CBS 121167</strain>
    </source>
</reference>
<dbReference type="RefSeq" id="XP_033401336.1">
    <property type="nucleotide sequence ID" value="XM_033539868.1"/>
</dbReference>
<dbReference type="EMBL" id="ML995477">
    <property type="protein sequence ID" value="KAF2145624.1"/>
    <property type="molecule type" value="Genomic_DNA"/>
</dbReference>
<dbReference type="AlphaFoldDB" id="A0A6A6BQW3"/>
<keyword evidence="5 7" id="KW-0472">Membrane</keyword>
<evidence type="ECO:0008006" key="10">
    <source>
        <dbReference type="Google" id="ProtNLM"/>
    </source>
</evidence>
<evidence type="ECO:0000256" key="3">
    <source>
        <dbReference type="ARBA" id="ARBA00022692"/>
    </source>
</evidence>
<evidence type="ECO:0000256" key="5">
    <source>
        <dbReference type="ARBA" id="ARBA00023136"/>
    </source>
</evidence>
<evidence type="ECO:0000256" key="1">
    <source>
        <dbReference type="ARBA" id="ARBA00004141"/>
    </source>
</evidence>
<proteinExistence type="inferred from homology"/>
<evidence type="ECO:0000256" key="7">
    <source>
        <dbReference type="SAM" id="Phobius"/>
    </source>
</evidence>
<sequence>MKPIIAVPAIAALVFRAWSKKSLTPAGIVAALLTAIAHAVHPWNAPFALLCVFFLAGTGVTKVNHDVKARLTHSSSGSPGGEGPRTHIQVLANSAVASVLILLHAWQLSREPDPVTAAQCWPRGSDVLIVGIVANYAAVAADTFSSELGILSRTPPRLITAPWRTVPRGTNGGVSDIGFATGLMGSLLLAGTATLLLPFCSPAWDPKARFGFTMLMTFAGLCGTVIDSLLGAVLQASVVDTRTGKVVEGDGGRKVKVHSAGSAHLKQRAVVREALTGDAKEGDDPVAQSSGVAAPRTEADGARHRAAEKAGSVLPGPDDGESRRVVVGWDVLSNNGVNIVMAALVSGGSMAAAAWTWGLQPADVLAGLL</sequence>
<feature type="transmembrane region" description="Helical" evidence="7">
    <location>
        <begin position="177"/>
        <end position="200"/>
    </location>
</feature>
<organism evidence="8 9">
    <name type="scientific">Aplosporella prunicola CBS 121167</name>
    <dbReference type="NCBI Taxonomy" id="1176127"/>
    <lineage>
        <taxon>Eukaryota</taxon>
        <taxon>Fungi</taxon>
        <taxon>Dikarya</taxon>
        <taxon>Ascomycota</taxon>
        <taxon>Pezizomycotina</taxon>
        <taxon>Dothideomycetes</taxon>
        <taxon>Dothideomycetes incertae sedis</taxon>
        <taxon>Botryosphaeriales</taxon>
        <taxon>Aplosporellaceae</taxon>
        <taxon>Aplosporella</taxon>
    </lineage>
</organism>
<evidence type="ECO:0000256" key="6">
    <source>
        <dbReference type="SAM" id="MobiDB-lite"/>
    </source>
</evidence>
<dbReference type="OrthoDB" id="15001at2759"/>
<dbReference type="GO" id="GO:0016020">
    <property type="term" value="C:membrane"/>
    <property type="evidence" value="ECO:0007669"/>
    <property type="project" value="UniProtKB-SubCell"/>
</dbReference>
<feature type="region of interest" description="Disordered" evidence="6">
    <location>
        <begin position="277"/>
        <end position="319"/>
    </location>
</feature>
<dbReference type="InterPro" id="IPR002794">
    <property type="entry name" value="DUF92_TMEM19"/>
</dbReference>
<dbReference type="Pfam" id="PF01940">
    <property type="entry name" value="DUF92"/>
    <property type="match status" value="1"/>
</dbReference>
<keyword evidence="3 7" id="KW-0812">Transmembrane</keyword>
<dbReference type="PANTHER" id="PTHR13353">
    <property type="entry name" value="TRANSMEMBRANE PROTEIN 19"/>
    <property type="match status" value="1"/>
</dbReference>
<comment type="similarity">
    <text evidence="2">Belongs to the TMEM19 family.</text>
</comment>
<feature type="transmembrane region" description="Helical" evidence="7">
    <location>
        <begin position="43"/>
        <end position="65"/>
    </location>
</feature>
<accession>A0A6A6BQW3</accession>
<dbReference type="PANTHER" id="PTHR13353:SF5">
    <property type="entry name" value="TRANSMEMBRANE PROTEIN 19"/>
    <property type="match status" value="1"/>
</dbReference>
<keyword evidence="4 7" id="KW-1133">Transmembrane helix</keyword>
<keyword evidence="9" id="KW-1185">Reference proteome</keyword>
<gene>
    <name evidence="8" type="ORF">K452DRAFT_283977</name>
</gene>
<dbReference type="Proteomes" id="UP000799438">
    <property type="component" value="Unassembled WGS sequence"/>
</dbReference>
<evidence type="ECO:0000313" key="8">
    <source>
        <dbReference type="EMBL" id="KAF2145624.1"/>
    </source>
</evidence>
<evidence type="ECO:0000256" key="4">
    <source>
        <dbReference type="ARBA" id="ARBA00022989"/>
    </source>
</evidence>
<name>A0A6A6BQW3_9PEZI</name>
<evidence type="ECO:0000313" key="9">
    <source>
        <dbReference type="Proteomes" id="UP000799438"/>
    </source>
</evidence>
<evidence type="ECO:0000256" key="2">
    <source>
        <dbReference type="ARBA" id="ARBA00009012"/>
    </source>
</evidence>
<protein>
    <recommendedName>
        <fullName evidence="10">DUF92 domain-containing protein</fullName>
    </recommendedName>
</protein>
<comment type="subcellular location">
    <subcellularLocation>
        <location evidence="1">Membrane</location>
        <topology evidence="1">Multi-pass membrane protein</topology>
    </subcellularLocation>
</comment>
<feature type="transmembrane region" description="Helical" evidence="7">
    <location>
        <begin position="212"/>
        <end position="234"/>
    </location>
</feature>
<dbReference type="GeneID" id="54297364"/>
<feature type="compositionally biased region" description="Basic and acidic residues" evidence="6">
    <location>
        <begin position="297"/>
        <end position="308"/>
    </location>
</feature>